<dbReference type="Gene3D" id="3.30.40.10">
    <property type="entry name" value="Zinc/RING finger domain, C3HC4 (zinc finger)"/>
    <property type="match status" value="1"/>
</dbReference>
<reference evidence="9" key="2">
    <citation type="submission" date="2025-08" db="UniProtKB">
        <authorList>
            <consortium name="RefSeq"/>
        </authorList>
    </citation>
    <scope>IDENTIFICATION</scope>
    <source>
        <tissue evidence="9">Leaf</tissue>
    </source>
</reference>
<dbReference type="PANTHER" id="PTHR45798">
    <property type="entry name" value="RING-H2 FINGER PROTEIN ATL61-RELATED-RELATED"/>
    <property type="match status" value="1"/>
</dbReference>
<dbReference type="InterPro" id="IPR013083">
    <property type="entry name" value="Znf_RING/FYVE/PHD"/>
</dbReference>
<keyword evidence="3" id="KW-0862">Zinc</keyword>
<evidence type="ECO:0000256" key="2">
    <source>
        <dbReference type="ARBA" id="ARBA00022771"/>
    </source>
</evidence>
<dbReference type="SUPFAM" id="SSF57850">
    <property type="entry name" value="RING/U-box"/>
    <property type="match status" value="1"/>
</dbReference>
<sequence length="202" mass="21398">MTRSSRFLGTASSPPPPPEEILAAETDMVVILSALLCALICVAGLAAVARCAWLRRLTGVNSAATGESPPPPPNKGLKKKALQALPKSTYTASTEDSPCSSSGGGDGDDSSTECAICITEFAEGEEIRILPLCNHAFHVACIDKWLTSRSSCPSCRRILVPVKCDRCGHHASTAETHIKDQPQHQHHPSQFTSSAIIPAFLP</sequence>
<keyword evidence="6" id="KW-0472">Membrane</keyword>
<evidence type="ECO:0000256" key="4">
    <source>
        <dbReference type="PROSITE-ProRule" id="PRU00175"/>
    </source>
</evidence>
<dbReference type="PANTHER" id="PTHR45798:SF70">
    <property type="entry name" value="E3 UBIQUITIN-PROTEIN LIGASE ATL45-RELATED"/>
    <property type="match status" value="1"/>
</dbReference>
<evidence type="ECO:0000259" key="7">
    <source>
        <dbReference type="PROSITE" id="PS50089"/>
    </source>
</evidence>
<dbReference type="RefSeq" id="XP_010437466.1">
    <property type="nucleotide sequence ID" value="XM_010439164.2"/>
</dbReference>
<name>A0ABM0U8D7_CAMSA</name>
<gene>
    <name evidence="9" type="primary">LOC104721231</name>
</gene>
<feature type="domain" description="RING-type" evidence="7">
    <location>
        <begin position="114"/>
        <end position="156"/>
    </location>
</feature>
<dbReference type="Proteomes" id="UP000694864">
    <property type="component" value="Chromosome 11"/>
</dbReference>
<proteinExistence type="predicted"/>
<keyword evidence="6" id="KW-0812">Transmembrane</keyword>
<evidence type="ECO:0000313" key="9">
    <source>
        <dbReference type="RefSeq" id="XP_010437466.1"/>
    </source>
</evidence>
<keyword evidence="6" id="KW-1133">Transmembrane helix</keyword>
<evidence type="ECO:0000256" key="6">
    <source>
        <dbReference type="SAM" id="Phobius"/>
    </source>
</evidence>
<dbReference type="CDD" id="cd16461">
    <property type="entry name" value="RING-H2_EL5-like"/>
    <property type="match status" value="1"/>
</dbReference>
<dbReference type="PROSITE" id="PS50089">
    <property type="entry name" value="ZF_RING_2"/>
    <property type="match status" value="1"/>
</dbReference>
<organism evidence="8 9">
    <name type="scientific">Camelina sativa</name>
    <name type="common">False flax</name>
    <name type="synonym">Myagrum sativum</name>
    <dbReference type="NCBI Taxonomy" id="90675"/>
    <lineage>
        <taxon>Eukaryota</taxon>
        <taxon>Viridiplantae</taxon>
        <taxon>Streptophyta</taxon>
        <taxon>Embryophyta</taxon>
        <taxon>Tracheophyta</taxon>
        <taxon>Spermatophyta</taxon>
        <taxon>Magnoliopsida</taxon>
        <taxon>eudicotyledons</taxon>
        <taxon>Gunneridae</taxon>
        <taxon>Pentapetalae</taxon>
        <taxon>rosids</taxon>
        <taxon>malvids</taxon>
        <taxon>Brassicales</taxon>
        <taxon>Brassicaceae</taxon>
        <taxon>Camelineae</taxon>
        <taxon>Camelina</taxon>
    </lineage>
</organism>
<feature type="region of interest" description="Disordered" evidence="5">
    <location>
        <begin position="89"/>
        <end position="110"/>
    </location>
</feature>
<evidence type="ECO:0000256" key="5">
    <source>
        <dbReference type="SAM" id="MobiDB-lite"/>
    </source>
</evidence>
<dbReference type="GeneID" id="104721231"/>
<protein>
    <submittedName>
        <fullName evidence="9">Probable E3 ubiquitin-protein ligase ATL45</fullName>
    </submittedName>
</protein>
<evidence type="ECO:0000256" key="3">
    <source>
        <dbReference type="ARBA" id="ARBA00022833"/>
    </source>
</evidence>
<feature type="transmembrane region" description="Helical" evidence="6">
    <location>
        <begin position="28"/>
        <end position="49"/>
    </location>
</feature>
<evidence type="ECO:0000256" key="1">
    <source>
        <dbReference type="ARBA" id="ARBA00022723"/>
    </source>
</evidence>
<keyword evidence="1" id="KW-0479">Metal-binding</keyword>
<keyword evidence="8" id="KW-1185">Reference proteome</keyword>
<dbReference type="InterPro" id="IPR001841">
    <property type="entry name" value="Znf_RING"/>
</dbReference>
<keyword evidence="2 4" id="KW-0863">Zinc-finger</keyword>
<accession>A0ABM0U8D7</accession>
<dbReference type="InterPro" id="IPR052788">
    <property type="entry name" value="RING-type_E3_ligase_ATL"/>
</dbReference>
<dbReference type="SMART" id="SM00184">
    <property type="entry name" value="RING"/>
    <property type="match status" value="1"/>
</dbReference>
<evidence type="ECO:0000313" key="8">
    <source>
        <dbReference type="Proteomes" id="UP000694864"/>
    </source>
</evidence>
<dbReference type="Pfam" id="PF13639">
    <property type="entry name" value="zf-RING_2"/>
    <property type="match status" value="1"/>
</dbReference>
<reference evidence="8" key="1">
    <citation type="journal article" date="2014" name="Nat. Commun.">
        <title>The emerging biofuel crop Camelina sativa retains a highly undifferentiated hexaploid genome structure.</title>
        <authorList>
            <person name="Kagale S."/>
            <person name="Koh C."/>
            <person name="Nixon J."/>
            <person name="Bollina V."/>
            <person name="Clarke W.E."/>
            <person name="Tuteja R."/>
            <person name="Spillane C."/>
            <person name="Robinson S.J."/>
            <person name="Links M.G."/>
            <person name="Clarke C."/>
            <person name="Higgins E.E."/>
            <person name="Huebert T."/>
            <person name="Sharpe A.G."/>
            <person name="Parkin I.A."/>
        </authorList>
    </citation>
    <scope>NUCLEOTIDE SEQUENCE [LARGE SCALE GENOMIC DNA]</scope>
    <source>
        <strain evidence="8">cv. DH55</strain>
    </source>
</reference>